<evidence type="ECO:0000256" key="3">
    <source>
        <dbReference type="ARBA" id="ARBA00022676"/>
    </source>
</evidence>
<dbReference type="Gene3D" id="2.40.440.10">
    <property type="entry name" value="L,D-transpeptidase catalytic domain-like"/>
    <property type="match status" value="1"/>
</dbReference>
<comment type="pathway">
    <text evidence="1 9">Cell wall biogenesis; peptidoglycan biosynthesis.</text>
</comment>
<protein>
    <submittedName>
        <fullName evidence="12">Lipoprotein-anchoring transpeptidase ErfK/SrfK</fullName>
    </submittedName>
</protein>
<evidence type="ECO:0000256" key="6">
    <source>
        <dbReference type="ARBA" id="ARBA00022960"/>
    </source>
</evidence>
<dbReference type="STRING" id="1123029.SAMN02745172_01870"/>
<reference evidence="12 13" key="1">
    <citation type="submission" date="2016-12" db="EMBL/GenBank/DDBJ databases">
        <authorList>
            <person name="Song W.-J."/>
            <person name="Kurnit D.M."/>
        </authorList>
    </citation>
    <scope>NUCLEOTIDE SEQUENCE [LARGE SCALE GENOMIC DNA]</scope>
    <source>
        <strain evidence="12 13">DSM 19599</strain>
    </source>
</reference>
<dbReference type="AlphaFoldDB" id="A0A1M7ZIQ8"/>
<dbReference type="RefSeq" id="WP_244530825.1">
    <property type="nucleotide sequence ID" value="NZ_FRXO01000003.1"/>
</dbReference>
<dbReference type="InterPro" id="IPR038063">
    <property type="entry name" value="Transpep_catalytic_dom"/>
</dbReference>
<dbReference type="GO" id="GO:0016757">
    <property type="term" value="F:glycosyltransferase activity"/>
    <property type="evidence" value="ECO:0007669"/>
    <property type="project" value="UniProtKB-KW"/>
</dbReference>
<dbReference type="InterPro" id="IPR005490">
    <property type="entry name" value="LD_TPept_cat_dom"/>
</dbReference>
<organism evidence="12 13">
    <name type="scientific">Pseudoxanthobacter soli DSM 19599</name>
    <dbReference type="NCBI Taxonomy" id="1123029"/>
    <lineage>
        <taxon>Bacteria</taxon>
        <taxon>Pseudomonadati</taxon>
        <taxon>Pseudomonadota</taxon>
        <taxon>Alphaproteobacteria</taxon>
        <taxon>Hyphomicrobiales</taxon>
        <taxon>Segnochrobactraceae</taxon>
        <taxon>Pseudoxanthobacter</taxon>
    </lineage>
</organism>
<dbReference type="GO" id="GO:0071972">
    <property type="term" value="F:peptidoglycan L,D-transpeptidase activity"/>
    <property type="evidence" value="ECO:0007669"/>
    <property type="project" value="TreeGrafter"/>
</dbReference>
<comment type="similarity">
    <text evidence="2">Belongs to the YkuD family.</text>
</comment>
<dbReference type="UniPathway" id="UPA00219"/>
<keyword evidence="7 9" id="KW-0573">Peptidoglycan synthesis</keyword>
<feature type="region of interest" description="Disordered" evidence="10">
    <location>
        <begin position="1"/>
        <end position="28"/>
    </location>
</feature>
<accession>A0A1M7ZIQ8</accession>
<keyword evidence="4" id="KW-0808">Transferase</keyword>
<dbReference type="Proteomes" id="UP000186406">
    <property type="component" value="Unassembled WGS sequence"/>
</dbReference>
<dbReference type="FunFam" id="2.40.440.10:FF:000002">
    <property type="entry name" value="L,D-transpeptidase ErfK/SrfK"/>
    <property type="match status" value="1"/>
</dbReference>
<dbReference type="GO" id="GO:0005576">
    <property type="term" value="C:extracellular region"/>
    <property type="evidence" value="ECO:0007669"/>
    <property type="project" value="TreeGrafter"/>
</dbReference>
<dbReference type="PANTHER" id="PTHR30582">
    <property type="entry name" value="L,D-TRANSPEPTIDASE"/>
    <property type="match status" value="1"/>
</dbReference>
<dbReference type="GO" id="GO:0018104">
    <property type="term" value="P:peptidoglycan-protein cross-linking"/>
    <property type="evidence" value="ECO:0007669"/>
    <property type="project" value="TreeGrafter"/>
</dbReference>
<evidence type="ECO:0000256" key="4">
    <source>
        <dbReference type="ARBA" id="ARBA00022679"/>
    </source>
</evidence>
<feature type="active site" description="Proton donor/acceptor" evidence="9">
    <location>
        <position position="205"/>
    </location>
</feature>
<dbReference type="GO" id="GO:0071555">
    <property type="term" value="P:cell wall organization"/>
    <property type="evidence" value="ECO:0007669"/>
    <property type="project" value="UniProtKB-UniRule"/>
</dbReference>
<evidence type="ECO:0000313" key="12">
    <source>
        <dbReference type="EMBL" id="SHO64810.1"/>
    </source>
</evidence>
<keyword evidence="8 9" id="KW-0961">Cell wall biogenesis/degradation</keyword>
<keyword evidence="5" id="KW-0378">Hydrolase</keyword>
<name>A0A1M7ZIQ8_9HYPH</name>
<dbReference type="SUPFAM" id="SSF141523">
    <property type="entry name" value="L,D-transpeptidase catalytic domain-like"/>
    <property type="match status" value="1"/>
</dbReference>
<feature type="domain" description="L,D-TPase catalytic" evidence="11">
    <location>
        <begin position="109"/>
        <end position="245"/>
    </location>
</feature>
<keyword evidence="6 9" id="KW-0133">Cell shape</keyword>
<keyword evidence="12" id="KW-0449">Lipoprotein</keyword>
<dbReference type="Pfam" id="PF03734">
    <property type="entry name" value="YkuD"/>
    <property type="match status" value="1"/>
</dbReference>
<evidence type="ECO:0000256" key="5">
    <source>
        <dbReference type="ARBA" id="ARBA00022801"/>
    </source>
</evidence>
<evidence type="ECO:0000313" key="13">
    <source>
        <dbReference type="Proteomes" id="UP000186406"/>
    </source>
</evidence>
<evidence type="ECO:0000256" key="7">
    <source>
        <dbReference type="ARBA" id="ARBA00022984"/>
    </source>
</evidence>
<dbReference type="GO" id="GO:0008360">
    <property type="term" value="P:regulation of cell shape"/>
    <property type="evidence" value="ECO:0007669"/>
    <property type="project" value="UniProtKB-UniRule"/>
</dbReference>
<proteinExistence type="inferred from homology"/>
<dbReference type="InterPro" id="IPR050979">
    <property type="entry name" value="LD-transpeptidase"/>
</dbReference>
<evidence type="ECO:0000256" key="8">
    <source>
        <dbReference type="ARBA" id="ARBA00023316"/>
    </source>
</evidence>
<dbReference type="PANTHER" id="PTHR30582:SF24">
    <property type="entry name" value="L,D-TRANSPEPTIDASE ERFK_SRFK-RELATED"/>
    <property type="match status" value="1"/>
</dbReference>
<dbReference type="EMBL" id="FRXO01000003">
    <property type="protein sequence ID" value="SHO64810.1"/>
    <property type="molecule type" value="Genomic_DNA"/>
</dbReference>
<sequence>MKSDRDPADMPTRVPSQPAEAGAEAASQTPGRTALVAFSRRAFVAGLPLLAAACISRPASYDIRTDPRYIAAYGPMPNERFPIPAVNIARIEPQFLRRVVDFTGDEAPGTIVIETEHRFLYLVLEPGKALRYGIGVGKEGMAFRGRAVIGRKAEWPNWTPTRNMMALNPDLRAYAGGMGPGLGNPLGARALYLARGGRETNYRIHGTNEPWTIGHAVSSGCIRMINQDVIDLYNRVPVGTKVVVLE</sequence>
<gene>
    <name evidence="12" type="ORF">SAMN02745172_01870</name>
</gene>
<evidence type="ECO:0000259" key="11">
    <source>
        <dbReference type="PROSITE" id="PS52029"/>
    </source>
</evidence>
<dbReference type="PROSITE" id="PS52029">
    <property type="entry name" value="LD_TPASE"/>
    <property type="match status" value="1"/>
</dbReference>
<dbReference type="CDD" id="cd16913">
    <property type="entry name" value="YkuD_like"/>
    <property type="match status" value="1"/>
</dbReference>
<keyword evidence="3" id="KW-0328">Glycosyltransferase</keyword>
<evidence type="ECO:0000256" key="1">
    <source>
        <dbReference type="ARBA" id="ARBA00004752"/>
    </source>
</evidence>
<feature type="active site" description="Nucleophile" evidence="9">
    <location>
        <position position="221"/>
    </location>
</feature>
<evidence type="ECO:0000256" key="2">
    <source>
        <dbReference type="ARBA" id="ARBA00005992"/>
    </source>
</evidence>
<evidence type="ECO:0000256" key="9">
    <source>
        <dbReference type="PROSITE-ProRule" id="PRU01373"/>
    </source>
</evidence>
<keyword evidence="13" id="KW-1185">Reference proteome</keyword>
<evidence type="ECO:0000256" key="10">
    <source>
        <dbReference type="SAM" id="MobiDB-lite"/>
    </source>
</evidence>